<dbReference type="PANTHER" id="PTHR12100:SF1">
    <property type="entry name" value="RECYCLIN-1"/>
    <property type="match status" value="1"/>
</dbReference>
<dbReference type="SUPFAM" id="SSF81383">
    <property type="entry name" value="F-box domain"/>
    <property type="match status" value="1"/>
</dbReference>
<dbReference type="Pfam" id="PF12937">
    <property type="entry name" value="F-box-like"/>
    <property type="match status" value="1"/>
</dbReference>
<evidence type="ECO:0000313" key="3">
    <source>
        <dbReference type="EMBL" id="KAG0143716.1"/>
    </source>
</evidence>
<evidence type="ECO:0000256" key="1">
    <source>
        <dbReference type="SAM" id="MobiDB-lite"/>
    </source>
</evidence>
<dbReference type="EMBL" id="MU167312">
    <property type="protein sequence ID" value="KAG0143716.1"/>
    <property type="molecule type" value="Genomic_DNA"/>
</dbReference>
<reference evidence="3" key="1">
    <citation type="submission" date="2013-11" db="EMBL/GenBank/DDBJ databases">
        <title>Genome sequence of the fusiform rust pathogen reveals effectors for host alternation and coevolution with pine.</title>
        <authorList>
            <consortium name="DOE Joint Genome Institute"/>
            <person name="Smith K."/>
            <person name="Pendleton A."/>
            <person name="Kubisiak T."/>
            <person name="Anderson C."/>
            <person name="Salamov A."/>
            <person name="Aerts A."/>
            <person name="Riley R."/>
            <person name="Clum A."/>
            <person name="Lindquist E."/>
            <person name="Ence D."/>
            <person name="Campbell M."/>
            <person name="Kronenberg Z."/>
            <person name="Feau N."/>
            <person name="Dhillon B."/>
            <person name="Hamelin R."/>
            <person name="Burleigh J."/>
            <person name="Smith J."/>
            <person name="Yandell M."/>
            <person name="Nelson C."/>
            <person name="Grigoriev I."/>
            <person name="Davis J."/>
        </authorList>
    </citation>
    <scope>NUCLEOTIDE SEQUENCE</scope>
    <source>
        <strain evidence="3">G11</strain>
    </source>
</reference>
<dbReference type="AlphaFoldDB" id="A0A9P6NHJ3"/>
<comment type="caution">
    <text evidence="3">The sequence shown here is derived from an EMBL/GenBank/DDBJ whole genome shotgun (WGS) entry which is preliminary data.</text>
</comment>
<dbReference type="PROSITE" id="PS50181">
    <property type="entry name" value="FBOX"/>
    <property type="match status" value="1"/>
</dbReference>
<dbReference type="CDD" id="cd09917">
    <property type="entry name" value="F-box_SF"/>
    <property type="match status" value="1"/>
</dbReference>
<dbReference type="Pfam" id="PF07393">
    <property type="entry name" value="Sec10_HB"/>
    <property type="match status" value="1"/>
</dbReference>
<proteinExistence type="predicted"/>
<dbReference type="Gene3D" id="1.20.1280.50">
    <property type="match status" value="1"/>
</dbReference>
<sequence length="970" mass="108005">MVFPFPTSPVTPPVRRAAPPARPHSFAGFRAQHHHYHQQLLRTSQQTATARHIRLSRLPDSVLCRVFQFVGPDQFASLASVSRRFRRLSEDASIWELKLRWLDYKGPPPSSTLFQNSVPTLVSLSLNDDEGFGDFVAGSSTTSNGLSINGQSGYLPTKSTTTSQLSRSSQVIIFDTDTSSRPSSSSNVNEDLLMVFDTEDDVGSSTLDPIRSHNSPIKNRALPSSSQTQTAKQRFIQLYSLLMPYLKSLYHHTTSSLLFTDPNLTHQNRAELLTTLKKFQSNPYLSPTKFYKNSKLSSNLQISIDFFESSLLTEFEKSDERNDEIGMKLAAELVWTLGSDGSSVIQAFVSRREIFYDTRFNPLDNLVRTETGNGQLADGVDFRPMKNYMRHVLESISREGSLIARVFPPQGNVLLYFVERIAIDVISEYITTLLSSAQSLPQPLFQLTTVAVYSQLRAAIEATVAIEPRNERVTTKSVEDIFNKMFEIHLGDYLQEEAEWTKEVLERLCAETIPTAGLKSSADAATLKRNVLGSLRDALLLPVSVVPKTVAYSFNALSTVGAGAFQTVTGGLITPVLPSSLMSPAPNSGYKDAQFLVDGHVPGNELESWLDEEDDAEDDGDGHKSAHVPTISIATDSTANESVVNDLRSMLSLDLCLKLIAANREALKRVESFESYTGFYGRKVHDLSDTTNKKKGKKVVKQNNSGEVAALVEYFELVQLADAIQQMVEAYYEAEMVTKIDRTDFLNAVVREKRSFEMGLDDGVAGGLNTSLGLLMSEVERLMVEAQTAVDYYPDLVIMGEGAEATREAQRAELEPTPACRAVIDCLDRHCSLLQGSGRADKQMMELFYQEVGLRLHGLICKHLKRVIVSIEGGFRLIADLNAYHQYVSCTFKSAYITAEFASLRVLGSLFIIDSPKLLAELARDVQRFGETFRAEDIYEFIKRRSDWKKIQKDVDRAMFGIGHDDCLIS</sequence>
<dbReference type="Proteomes" id="UP000886653">
    <property type="component" value="Unassembled WGS sequence"/>
</dbReference>
<dbReference type="InterPro" id="IPR036047">
    <property type="entry name" value="F-box-like_dom_sf"/>
</dbReference>
<protein>
    <recommendedName>
        <fullName evidence="2">F-box domain-containing protein</fullName>
    </recommendedName>
</protein>
<feature type="domain" description="F-box" evidence="2">
    <location>
        <begin position="52"/>
        <end position="98"/>
    </location>
</feature>
<dbReference type="SMART" id="SM00256">
    <property type="entry name" value="FBOX"/>
    <property type="match status" value="1"/>
</dbReference>
<accession>A0A9P6NHJ3</accession>
<dbReference type="PANTHER" id="PTHR12100">
    <property type="entry name" value="SEC10"/>
    <property type="match status" value="1"/>
</dbReference>
<dbReference type="GO" id="GO:0000145">
    <property type="term" value="C:exocyst"/>
    <property type="evidence" value="ECO:0007669"/>
    <property type="project" value="TreeGrafter"/>
</dbReference>
<dbReference type="InterPro" id="IPR001810">
    <property type="entry name" value="F-box_dom"/>
</dbReference>
<feature type="compositionally biased region" description="Pro residues" evidence="1">
    <location>
        <begin position="1"/>
        <end position="12"/>
    </location>
</feature>
<feature type="region of interest" description="Disordered" evidence="1">
    <location>
        <begin position="1"/>
        <end position="21"/>
    </location>
</feature>
<evidence type="ECO:0000259" key="2">
    <source>
        <dbReference type="PROSITE" id="PS50181"/>
    </source>
</evidence>
<dbReference type="OrthoDB" id="5554140at2759"/>
<keyword evidence="4" id="KW-1185">Reference proteome</keyword>
<organism evidence="3 4">
    <name type="scientific">Cronartium quercuum f. sp. fusiforme G11</name>
    <dbReference type="NCBI Taxonomy" id="708437"/>
    <lineage>
        <taxon>Eukaryota</taxon>
        <taxon>Fungi</taxon>
        <taxon>Dikarya</taxon>
        <taxon>Basidiomycota</taxon>
        <taxon>Pucciniomycotina</taxon>
        <taxon>Pucciniomycetes</taxon>
        <taxon>Pucciniales</taxon>
        <taxon>Coleosporiaceae</taxon>
        <taxon>Cronartium</taxon>
    </lineage>
</organism>
<feature type="region of interest" description="Disordered" evidence="1">
    <location>
        <begin position="204"/>
        <end position="228"/>
    </location>
</feature>
<name>A0A9P6NHJ3_9BASI</name>
<dbReference type="InterPro" id="IPR009976">
    <property type="entry name" value="Sec10-like"/>
</dbReference>
<gene>
    <name evidence="3" type="ORF">CROQUDRAFT_48442</name>
</gene>
<dbReference type="GO" id="GO:0006887">
    <property type="term" value="P:exocytosis"/>
    <property type="evidence" value="ECO:0007669"/>
    <property type="project" value="TreeGrafter"/>
</dbReference>
<evidence type="ECO:0000313" key="4">
    <source>
        <dbReference type="Proteomes" id="UP000886653"/>
    </source>
</evidence>
<dbReference type="InterPro" id="IPR048627">
    <property type="entry name" value="Sec10_HB"/>
</dbReference>
<dbReference type="GO" id="GO:0006893">
    <property type="term" value="P:Golgi to plasma membrane transport"/>
    <property type="evidence" value="ECO:0007669"/>
    <property type="project" value="TreeGrafter"/>
</dbReference>